<feature type="domain" description="ATPase of the ABC class N-terminal" evidence="2">
    <location>
        <begin position="62"/>
        <end position="231"/>
    </location>
</feature>
<dbReference type="EMBL" id="ML977162">
    <property type="protein sequence ID" value="KAF1985442.1"/>
    <property type="molecule type" value="Genomic_DNA"/>
</dbReference>
<evidence type="ECO:0008006" key="5">
    <source>
        <dbReference type="Google" id="ProtNLM"/>
    </source>
</evidence>
<reference evidence="3" key="1">
    <citation type="journal article" date="2020" name="Stud. Mycol.">
        <title>101 Dothideomycetes genomes: a test case for predicting lifestyles and emergence of pathogens.</title>
        <authorList>
            <person name="Haridas S."/>
            <person name="Albert R."/>
            <person name="Binder M."/>
            <person name="Bloem J."/>
            <person name="Labutti K."/>
            <person name="Salamov A."/>
            <person name="Andreopoulos B."/>
            <person name="Baker S."/>
            <person name="Barry K."/>
            <person name="Bills G."/>
            <person name="Bluhm B."/>
            <person name="Cannon C."/>
            <person name="Castanera R."/>
            <person name="Culley D."/>
            <person name="Daum C."/>
            <person name="Ezra D."/>
            <person name="Gonzalez J."/>
            <person name="Henrissat B."/>
            <person name="Kuo A."/>
            <person name="Liang C."/>
            <person name="Lipzen A."/>
            <person name="Lutzoni F."/>
            <person name="Magnuson J."/>
            <person name="Mondo S."/>
            <person name="Nolan M."/>
            <person name="Ohm R."/>
            <person name="Pangilinan J."/>
            <person name="Park H.-J."/>
            <person name="Ramirez L."/>
            <person name="Alfaro M."/>
            <person name="Sun H."/>
            <person name="Tritt A."/>
            <person name="Yoshinaga Y."/>
            <person name="Zwiers L.-H."/>
            <person name="Turgeon B."/>
            <person name="Goodwin S."/>
            <person name="Spatafora J."/>
            <person name="Crous P."/>
            <person name="Grigoriev I."/>
        </authorList>
    </citation>
    <scope>NUCLEOTIDE SEQUENCE</scope>
    <source>
        <strain evidence="3">CBS 113979</strain>
    </source>
</reference>
<dbReference type="OrthoDB" id="189459at2759"/>
<evidence type="ECO:0000259" key="2">
    <source>
        <dbReference type="Pfam" id="PF20446"/>
    </source>
</evidence>
<protein>
    <recommendedName>
        <fullName evidence="5">ATPase</fullName>
    </recommendedName>
</protein>
<dbReference type="InterPro" id="IPR019195">
    <property type="entry name" value="ABC_ATPase_put"/>
</dbReference>
<dbReference type="Proteomes" id="UP000800041">
    <property type="component" value="Unassembled WGS sequence"/>
</dbReference>
<accession>A0A6G1GXA5</accession>
<evidence type="ECO:0000313" key="4">
    <source>
        <dbReference type="Proteomes" id="UP000800041"/>
    </source>
</evidence>
<proteinExistence type="predicted"/>
<organism evidence="3 4">
    <name type="scientific">Aulographum hederae CBS 113979</name>
    <dbReference type="NCBI Taxonomy" id="1176131"/>
    <lineage>
        <taxon>Eukaryota</taxon>
        <taxon>Fungi</taxon>
        <taxon>Dikarya</taxon>
        <taxon>Ascomycota</taxon>
        <taxon>Pezizomycotina</taxon>
        <taxon>Dothideomycetes</taxon>
        <taxon>Pleosporomycetidae</taxon>
        <taxon>Aulographales</taxon>
        <taxon>Aulographaceae</taxon>
    </lineage>
</organism>
<dbReference type="InterPro" id="IPR046833">
    <property type="entry name" value="ABC_N"/>
</dbReference>
<dbReference type="PANTHER" id="PTHR38149">
    <property type="entry name" value="ATPASE"/>
    <property type="match status" value="1"/>
</dbReference>
<dbReference type="PANTHER" id="PTHR38149:SF1">
    <property type="entry name" value="ATPASE"/>
    <property type="match status" value="1"/>
</dbReference>
<sequence>MRGERASYWNTYILFTVPIKLGRAGYAIGKGRRGSGRGRGNHIVFATKKDWSGCLGPNSESPLNEVLEGIERYSYAAYKQLVGIKWELKGPPLTLVVDHVQQDPYAPPSSVRAVMKLEDTGIPTELYQKRIRRVALTDYISRRAGDIISDKSYDKSQSTGRWQEPKGGDFTINAPKQEVLPRSSCIIKLKEGTVELRFTVGLPARGREIMGKHAAKLLCDFIPEIASGALLFANQYQQRLERHILSVEDQDAMRQQLDARGLVSDGVVAFQSPQNFEVVLDRPNGGPVTGMGIPRGITLLTGGGFHGKSTLLEAIQYGVYDHIPGDGRELVVTDSTAAVVKAEDGRSVTGTDITQFIDNLPGGKSTKRFTTEDASGFTSMASSLREAIELGSRTLLIDEDNSATNLLVRDSRMYAHIPNEPITPLITRIRAMITSGTNLILVVGGLGDWLSVADHIIGMDNYIPRDLKHTTAAILKDHPTVVVESPQQFPINPRRISLANVAGKDQINPAKRNRFLIAFARGDNERALDLSHFDHIVEEGQVLQVAWVLHQLCHRHELAEVGFTQAAQLVEGPGFDFESMESEKIGAKGNDAKMLYSGQLVAVRPIEVGMAVARTRGFKVL</sequence>
<name>A0A6G1GXA5_9PEZI</name>
<evidence type="ECO:0000313" key="3">
    <source>
        <dbReference type="EMBL" id="KAF1985442.1"/>
    </source>
</evidence>
<gene>
    <name evidence="3" type="ORF">K402DRAFT_422068</name>
</gene>
<evidence type="ECO:0000259" key="1">
    <source>
        <dbReference type="Pfam" id="PF09818"/>
    </source>
</evidence>
<dbReference type="Pfam" id="PF20446">
    <property type="entry name" value="ABC_N"/>
    <property type="match status" value="1"/>
</dbReference>
<feature type="domain" description="ATPase of the ABC class C-terminal" evidence="1">
    <location>
        <begin position="266"/>
        <end position="488"/>
    </location>
</feature>
<dbReference type="Pfam" id="PF09818">
    <property type="entry name" value="ABC_ATPase"/>
    <property type="match status" value="1"/>
</dbReference>
<keyword evidence="4" id="KW-1185">Reference proteome</keyword>
<dbReference type="AlphaFoldDB" id="A0A6G1GXA5"/>
<dbReference type="InterPro" id="IPR046834">
    <property type="entry name" value="ABC_ATPase_C"/>
</dbReference>